<evidence type="ECO:0000259" key="14">
    <source>
        <dbReference type="PROSITE" id="PS51192"/>
    </source>
</evidence>
<dbReference type="PROSITE" id="PS51192">
    <property type="entry name" value="HELICASE_ATP_BIND_1"/>
    <property type="match status" value="1"/>
</dbReference>
<dbReference type="InterPro" id="IPR000330">
    <property type="entry name" value="SNF2_N"/>
</dbReference>
<dbReference type="Pfam" id="PF09111">
    <property type="entry name" value="SLIDE"/>
    <property type="match status" value="1"/>
</dbReference>
<dbReference type="InterPro" id="IPR001005">
    <property type="entry name" value="SANT/Myb"/>
</dbReference>
<dbReference type="CDD" id="cd00167">
    <property type="entry name" value="SANT"/>
    <property type="match status" value="1"/>
</dbReference>
<comment type="similarity">
    <text evidence="2">Belongs to the SNF2/RAD54 helicase family. ISWI subfamily.</text>
</comment>
<feature type="domain" description="Helicase ATP-binding" evidence="14">
    <location>
        <begin position="171"/>
        <end position="336"/>
    </location>
</feature>
<keyword evidence="7" id="KW-0067">ATP-binding</keyword>
<dbReference type="GO" id="GO:0140658">
    <property type="term" value="F:ATP-dependent chromatin remodeler activity"/>
    <property type="evidence" value="ECO:0007669"/>
    <property type="project" value="TreeGrafter"/>
</dbReference>
<keyword evidence="4" id="KW-0547">Nucleotide-binding</keyword>
<dbReference type="InterPro" id="IPR009057">
    <property type="entry name" value="Homeodomain-like_sf"/>
</dbReference>
<dbReference type="GO" id="GO:0045944">
    <property type="term" value="P:positive regulation of transcription by RNA polymerase II"/>
    <property type="evidence" value="ECO:0007669"/>
    <property type="project" value="UniProtKB-ARBA"/>
</dbReference>
<dbReference type="PANTHER" id="PTHR45623:SF49">
    <property type="entry name" value="SWI_SNF-RELATED MATRIX-ASSOCIATED ACTIN-DEPENDENT REGULATOR OF CHROMATIN SUBFAMILY A MEMBER 5"/>
    <property type="match status" value="1"/>
</dbReference>
<evidence type="ECO:0000256" key="13">
    <source>
        <dbReference type="SAM" id="MobiDB-lite"/>
    </source>
</evidence>
<evidence type="ECO:0000256" key="6">
    <source>
        <dbReference type="ARBA" id="ARBA00022806"/>
    </source>
</evidence>
<dbReference type="InterPro" id="IPR036306">
    <property type="entry name" value="ISWI_HAND-dom_sf"/>
</dbReference>
<dbReference type="GO" id="GO:0005524">
    <property type="term" value="F:ATP binding"/>
    <property type="evidence" value="ECO:0007669"/>
    <property type="project" value="UniProtKB-KW"/>
</dbReference>
<dbReference type="PANTHER" id="PTHR45623">
    <property type="entry name" value="CHROMODOMAIN-HELICASE-DNA-BINDING PROTEIN 3-RELATED-RELATED"/>
    <property type="match status" value="1"/>
</dbReference>
<keyword evidence="10" id="KW-0804">Transcription</keyword>
<dbReference type="Pfam" id="PF00271">
    <property type="entry name" value="Helicase_C"/>
    <property type="match status" value="1"/>
</dbReference>
<feature type="compositionally biased region" description="Low complexity" evidence="13">
    <location>
        <begin position="1026"/>
        <end position="1042"/>
    </location>
</feature>
<evidence type="ECO:0000313" key="18">
    <source>
        <dbReference type="Proteomes" id="UP000398389"/>
    </source>
</evidence>
<dbReference type="Gene3D" id="3.40.50.10810">
    <property type="entry name" value="Tandem AAA-ATPase domain"/>
    <property type="match status" value="1"/>
</dbReference>
<evidence type="ECO:0000256" key="1">
    <source>
        <dbReference type="ARBA" id="ARBA00004123"/>
    </source>
</evidence>
<feature type="region of interest" description="Disordered" evidence="13">
    <location>
        <begin position="101"/>
        <end position="143"/>
    </location>
</feature>
<dbReference type="GO" id="GO:0034728">
    <property type="term" value="P:nucleosome organization"/>
    <property type="evidence" value="ECO:0007669"/>
    <property type="project" value="TreeGrafter"/>
</dbReference>
<dbReference type="FunFam" id="3.40.50.300:FF:000082">
    <property type="entry name" value="ISWI chromatin remodeling complex ATPase ISW1"/>
    <property type="match status" value="1"/>
</dbReference>
<feature type="compositionally biased region" description="Basic and acidic residues" evidence="13">
    <location>
        <begin position="808"/>
        <end position="823"/>
    </location>
</feature>
<dbReference type="InterPro" id="IPR001650">
    <property type="entry name" value="Helicase_C-like"/>
</dbReference>
<dbReference type="InterPro" id="IPR014001">
    <property type="entry name" value="Helicase_ATP-bd"/>
</dbReference>
<keyword evidence="3" id="KW-0677">Repeat</keyword>
<keyword evidence="18" id="KW-1185">Reference proteome</keyword>
<sequence>MVEDTTHHEENVVDITAEQNLKEEQANANVKPPLTSAELAERQKSYFLQKDDENLSKQKREDSLNRFQYLLGLTDLFRHFIDDRTQRDPIFAEIIQEADSRLKKQQSKSQSDGKSNRQRKTEKEEDDELLRVENESLENESSQDYTVFTESPGYIHGKMREYQIQGLNWLVSLYENSISGILADEMGLGKTLQTISFLGYLRYMRGIVGPHIVIVPKSTLENWEREFAKWTPDVRTLVLQGDKEHRANIVKNKLLTCDFDVLITSYEIVLREKSYLQRFAWQYIVIDEAHRIKNESSSLSQIIRVFHSRNRLLITGTPLQNNLHELWALLNFILPDVFSDSAQFDQWFESQNGDQDMVVKQLHKVLQPFLLRRIKADVEKSLLPKKEINVYIGMSDMQLKWYQKILERDIDAINGVGTGGRGDKTRLLNIVMQLRKCCNHPYLFEGAEPGPPYTTDEHLVFNAGKMVILDKLLKRCREKGSRVLIFSQMSRMLDILEDYCLFRGYKYNRIDGGTAHPDRIRAIDQYNQPGSEKFVFLLTTRAGGLGINLTTADTVILYDSDWNPQADLQAMDRAHRIGQTKQVYVYRFVTEDAIEEKVLDRAAQKLRLDQLVIQQGRAKPSGSNQAASKDELLNIIQYGAQNILKKNAAKTETENESGSGDGSSIGDDIDTILERGESKTKQLVSRYEKLGLDDLQKFTTEGSAYEWNGKDFNKINNEKQTSNFQWISLAKRERKENYSIDGYYKNAMTTTSSTPAKKAEDKPQVPKGLKQLTIHDFQFYPPRLVDLQEKELAYYRKQIGFKAPLPSNKDDLEDREAEQKLEQEEIDSAEPLTEEEVEEKTRLAQYGFSKWNRRDFSQFISLSGKFGRNNYEDIAAGIEDKSVDDIKEYATTFWKRYKEIEGYDKYISQIENGEEKARKVQRQKDMLRRKIESYTAPIQQLQLGIAPSGHGRRIYSDEEDRYLLVQMNRFGLDADGLYEKIRDAIRNSPMFRFDWFLLSRTPIELSRRCHTLLACVVKEMGGDAADAGTGTSTPTGNGSSNGKALSKRKESSVDIDSDASTNGSRKKAKSTGASTPTTTKSKRKSSSRATSA</sequence>
<comment type="subcellular location">
    <subcellularLocation>
        <location evidence="1">Nucleus</location>
    </subcellularLocation>
</comment>
<dbReference type="AlphaFoldDB" id="A0A5E8C5C2"/>
<evidence type="ECO:0000256" key="11">
    <source>
        <dbReference type="ARBA" id="ARBA00023242"/>
    </source>
</evidence>
<evidence type="ECO:0000256" key="4">
    <source>
        <dbReference type="ARBA" id="ARBA00022741"/>
    </source>
</evidence>
<dbReference type="SMART" id="SM00490">
    <property type="entry name" value="HELICc"/>
    <property type="match status" value="1"/>
</dbReference>
<name>A0A5E8C5C2_9ASCO</name>
<dbReference type="CDD" id="cd17997">
    <property type="entry name" value="DEXHc_SMARCA1_SMARCA5"/>
    <property type="match status" value="1"/>
</dbReference>
<keyword evidence="5" id="KW-0378">Hydrolase</keyword>
<evidence type="ECO:0000256" key="10">
    <source>
        <dbReference type="ARBA" id="ARBA00023163"/>
    </source>
</evidence>
<dbReference type="Gene3D" id="1.10.1040.30">
    <property type="entry name" value="ISWI, HAND domain"/>
    <property type="match status" value="1"/>
</dbReference>
<dbReference type="SUPFAM" id="SSF46689">
    <property type="entry name" value="Homeodomain-like"/>
    <property type="match status" value="2"/>
</dbReference>
<evidence type="ECO:0000256" key="9">
    <source>
        <dbReference type="ARBA" id="ARBA00023015"/>
    </source>
</evidence>
<evidence type="ECO:0000256" key="12">
    <source>
        <dbReference type="SAM" id="Coils"/>
    </source>
</evidence>
<evidence type="ECO:0000256" key="5">
    <source>
        <dbReference type="ARBA" id="ARBA00022801"/>
    </source>
</evidence>
<feature type="region of interest" description="Disordered" evidence="13">
    <location>
        <begin position="1026"/>
        <end position="1092"/>
    </location>
</feature>
<feature type="compositionally biased region" description="Acidic residues" evidence="13">
    <location>
        <begin position="824"/>
        <end position="837"/>
    </location>
</feature>
<keyword evidence="12" id="KW-0175">Coiled coil</keyword>
<dbReference type="Gene3D" id="1.20.5.1190">
    <property type="entry name" value="iswi atpase"/>
    <property type="match status" value="1"/>
</dbReference>
<dbReference type="GO" id="GO:0016887">
    <property type="term" value="F:ATP hydrolysis activity"/>
    <property type="evidence" value="ECO:0007669"/>
    <property type="project" value="TreeGrafter"/>
</dbReference>
<feature type="region of interest" description="Disordered" evidence="13">
    <location>
        <begin position="649"/>
        <end position="669"/>
    </location>
</feature>
<gene>
    <name evidence="17" type="ORF">SAPINGB_P005030</name>
</gene>
<dbReference type="InterPro" id="IPR044754">
    <property type="entry name" value="Isw1/2_DEXHc"/>
</dbReference>
<dbReference type="SMART" id="SM00487">
    <property type="entry name" value="DEXDc"/>
    <property type="match status" value="1"/>
</dbReference>
<dbReference type="InterPro" id="IPR049730">
    <property type="entry name" value="SNF2/RAD54-like_C"/>
</dbReference>
<dbReference type="FunFam" id="3.40.50.10810:FF:000002">
    <property type="entry name" value="ISWI chromatin-remodeling complex ATPase CHR11 isoform A"/>
    <property type="match status" value="1"/>
</dbReference>
<dbReference type="InterPro" id="IPR017884">
    <property type="entry name" value="SANT_dom"/>
</dbReference>
<keyword evidence="8" id="KW-0156">Chromatin regulator</keyword>
<dbReference type="InterPro" id="IPR027417">
    <property type="entry name" value="P-loop_NTPase"/>
</dbReference>
<dbReference type="GeneID" id="43583845"/>
<dbReference type="PROSITE" id="PS51194">
    <property type="entry name" value="HELICASE_CTER"/>
    <property type="match status" value="1"/>
</dbReference>
<evidence type="ECO:0000259" key="16">
    <source>
        <dbReference type="PROSITE" id="PS51293"/>
    </source>
</evidence>
<dbReference type="InterPro" id="IPR015195">
    <property type="entry name" value="SLIDE"/>
</dbReference>
<evidence type="ECO:0000256" key="8">
    <source>
        <dbReference type="ARBA" id="ARBA00022853"/>
    </source>
</evidence>
<dbReference type="GO" id="GO:0000785">
    <property type="term" value="C:chromatin"/>
    <property type="evidence" value="ECO:0007669"/>
    <property type="project" value="TreeGrafter"/>
</dbReference>
<dbReference type="SUPFAM" id="SSF52540">
    <property type="entry name" value="P-loop containing nucleoside triphosphate hydrolases"/>
    <property type="match status" value="2"/>
</dbReference>
<dbReference type="GO" id="GO:0042393">
    <property type="term" value="F:histone binding"/>
    <property type="evidence" value="ECO:0007669"/>
    <property type="project" value="TreeGrafter"/>
</dbReference>
<dbReference type="Pfam" id="PF00176">
    <property type="entry name" value="SNF2-rel_dom"/>
    <property type="match status" value="1"/>
</dbReference>
<feature type="coiled-coil region" evidence="12">
    <location>
        <begin position="903"/>
        <end position="930"/>
    </location>
</feature>
<feature type="compositionally biased region" description="Basic and acidic residues" evidence="13">
    <location>
        <begin position="119"/>
        <end position="134"/>
    </location>
</feature>
<dbReference type="Pfam" id="PF09110">
    <property type="entry name" value="HAND"/>
    <property type="match status" value="1"/>
</dbReference>
<dbReference type="GO" id="GO:0004386">
    <property type="term" value="F:helicase activity"/>
    <property type="evidence" value="ECO:0007669"/>
    <property type="project" value="UniProtKB-KW"/>
</dbReference>
<dbReference type="InterPro" id="IPR038718">
    <property type="entry name" value="SNF2-like_sf"/>
</dbReference>
<feature type="domain" description="SANT" evidence="16">
    <location>
        <begin position="846"/>
        <end position="898"/>
    </location>
</feature>
<proteinExistence type="inferred from homology"/>
<dbReference type="InterPro" id="IPR015194">
    <property type="entry name" value="ISWI_HAND-dom"/>
</dbReference>
<dbReference type="Gene3D" id="1.10.10.60">
    <property type="entry name" value="Homeodomain-like"/>
    <property type="match status" value="2"/>
</dbReference>
<dbReference type="OrthoDB" id="5857104at2759"/>
<evidence type="ECO:0000259" key="15">
    <source>
        <dbReference type="PROSITE" id="PS51194"/>
    </source>
</evidence>
<dbReference type="EMBL" id="CABVLU010000004">
    <property type="protein sequence ID" value="VVT56386.1"/>
    <property type="molecule type" value="Genomic_DNA"/>
</dbReference>
<reference evidence="17 18" key="1">
    <citation type="submission" date="2019-09" db="EMBL/GenBank/DDBJ databases">
        <authorList>
            <person name="Brejova B."/>
        </authorList>
    </citation>
    <scope>NUCLEOTIDE SEQUENCE [LARGE SCALE GENOMIC DNA]</scope>
</reference>
<dbReference type="GO" id="GO:0003677">
    <property type="term" value="F:DNA binding"/>
    <property type="evidence" value="ECO:0007669"/>
    <property type="project" value="InterPro"/>
</dbReference>
<dbReference type="Gene3D" id="3.40.50.300">
    <property type="entry name" value="P-loop containing nucleotide triphosphate hydrolases"/>
    <property type="match status" value="1"/>
</dbReference>
<keyword evidence="11" id="KW-0539">Nucleus</keyword>
<dbReference type="PROSITE" id="PS51293">
    <property type="entry name" value="SANT"/>
    <property type="match status" value="1"/>
</dbReference>
<evidence type="ECO:0000256" key="3">
    <source>
        <dbReference type="ARBA" id="ARBA00022737"/>
    </source>
</evidence>
<dbReference type="GO" id="GO:0031491">
    <property type="term" value="F:nucleosome binding"/>
    <property type="evidence" value="ECO:0007669"/>
    <property type="project" value="InterPro"/>
</dbReference>
<dbReference type="SUPFAM" id="SSF101224">
    <property type="entry name" value="HAND domain of the nucleosome remodeling ATPase ISWI"/>
    <property type="match status" value="1"/>
</dbReference>
<organism evidence="17 18">
    <name type="scientific">Magnusiomyces paraingens</name>
    <dbReference type="NCBI Taxonomy" id="2606893"/>
    <lineage>
        <taxon>Eukaryota</taxon>
        <taxon>Fungi</taxon>
        <taxon>Dikarya</taxon>
        <taxon>Ascomycota</taxon>
        <taxon>Saccharomycotina</taxon>
        <taxon>Dipodascomycetes</taxon>
        <taxon>Dipodascales</taxon>
        <taxon>Dipodascaceae</taxon>
        <taxon>Magnusiomyces</taxon>
    </lineage>
</organism>
<evidence type="ECO:0008006" key="19">
    <source>
        <dbReference type="Google" id="ProtNLM"/>
    </source>
</evidence>
<dbReference type="SMART" id="SM00717">
    <property type="entry name" value="SANT"/>
    <property type="match status" value="2"/>
</dbReference>
<evidence type="ECO:0000256" key="2">
    <source>
        <dbReference type="ARBA" id="ARBA00009687"/>
    </source>
</evidence>
<protein>
    <recommendedName>
        <fullName evidence="19">ISWI chromatin-remodeling complex ATPase ISW2</fullName>
    </recommendedName>
</protein>
<keyword evidence="6" id="KW-0347">Helicase</keyword>
<evidence type="ECO:0000313" key="17">
    <source>
        <dbReference type="EMBL" id="VVT56386.1"/>
    </source>
</evidence>
<feature type="region of interest" description="Disordered" evidence="13">
    <location>
        <begin position="805"/>
        <end position="837"/>
    </location>
</feature>
<feature type="domain" description="Helicase C-terminal" evidence="15">
    <location>
        <begin position="468"/>
        <end position="619"/>
    </location>
</feature>
<accession>A0A5E8C5C2</accession>
<dbReference type="CDD" id="cd18793">
    <property type="entry name" value="SF2_C_SNF"/>
    <property type="match status" value="1"/>
</dbReference>
<dbReference type="Proteomes" id="UP000398389">
    <property type="component" value="Unassembled WGS sequence"/>
</dbReference>
<keyword evidence="9" id="KW-0805">Transcription regulation</keyword>
<dbReference type="GO" id="GO:0005634">
    <property type="term" value="C:nucleus"/>
    <property type="evidence" value="ECO:0007669"/>
    <property type="project" value="UniProtKB-SubCell"/>
</dbReference>
<evidence type="ECO:0000256" key="7">
    <source>
        <dbReference type="ARBA" id="ARBA00022840"/>
    </source>
</evidence>
<dbReference type="RefSeq" id="XP_031855636.1">
    <property type="nucleotide sequence ID" value="XM_031999745.1"/>
</dbReference>